<gene>
    <name evidence="2" type="ORF">AOQ84DRAFT_352120</name>
</gene>
<organism evidence="2 3">
    <name type="scientific">Glonium stellatum</name>
    <dbReference type="NCBI Taxonomy" id="574774"/>
    <lineage>
        <taxon>Eukaryota</taxon>
        <taxon>Fungi</taxon>
        <taxon>Dikarya</taxon>
        <taxon>Ascomycota</taxon>
        <taxon>Pezizomycotina</taxon>
        <taxon>Dothideomycetes</taxon>
        <taxon>Pleosporomycetidae</taxon>
        <taxon>Gloniales</taxon>
        <taxon>Gloniaceae</taxon>
        <taxon>Glonium</taxon>
    </lineage>
</organism>
<dbReference type="Proteomes" id="UP000250140">
    <property type="component" value="Unassembled WGS sequence"/>
</dbReference>
<dbReference type="EMBL" id="KV748768">
    <property type="protein sequence ID" value="OCL13199.1"/>
    <property type="molecule type" value="Genomic_DNA"/>
</dbReference>
<feature type="region of interest" description="Disordered" evidence="1">
    <location>
        <begin position="23"/>
        <end position="48"/>
    </location>
</feature>
<reference evidence="2 3" key="1">
    <citation type="journal article" date="2016" name="Nat. Commun.">
        <title>Ectomycorrhizal ecology is imprinted in the genome of the dominant symbiotic fungus Cenococcum geophilum.</title>
        <authorList>
            <consortium name="DOE Joint Genome Institute"/>
            <person name="Peter M."/>
            <person name="Kohler A."/>
            <person name="Ohm R.A."/>
            <person name="Kuo A."/>
            <person name="Krutzmann J."/>
            <person name="Morin E."/>
            <person name="Arend M."/>
            <person name="Barry K.W."/>
            <person name="Binder M."/>
            <person name="Choi C."/>
            <person name="Clum A."/>
            <person name="Copeland A."/>
            <person name="Grisel N."/>
            <person name="Haridas S."/>
            <person name="Kipfer T."/>
            <person name="LaButti K."/>
            <person name="Lindquist E."/>
            <person name="Lipzen A."/>
            <person name="Maire R."/>
            <person name="Meier B."/>
            <person name="Mihaltcheva S."/>
            <person name="Molinier V."/>
            <person name="Murat C."/>
            <person name="Poggeler S."/>
            <person name="Quandt C.A."/>
            <person name="Sperisen C."/>
            <person name="Tritt A."/>
            <person name="Tisserant E."/>
            <person name="Crous P.W."/>
            <person name="Henrissat B."/>
            <person name="Nehls U."/>
            <person name="Egli S."/>
            <person name="Spatafora J.W."/>
            <person name="Grigoriev I.V."/>
            <person name="Martin F.M."/>
        </authorList>
    </citation>
    <scope>NUCLEOTIDE SEQUENCE [LARGE SCALE GENOMIC DNA]</scope>
    <source>
        <strain evidence="2 3">CBS 207.34</strain>
    </source>
</reference>
<dbReference type="AlphaFoldDB" id="A0A8E2JXG4"/>
<evidence type="ECO:0000313" key="2">
    <source>
        <dbReference type="EMBL" id="OCL13199.1"/>
    </source>
</evidence>
<keyword evidence="3" id="KW-1185">Reference proteome</keyword>
<sequence>MPDVLVQHYSHKRSHDCKIVRLTPNSKASNPTAKPQVPPPYKPSLLEPQSPQAKLSVVFRFPSTDFV</sequence>
<accession>A0A8E2JXG4</accession>
<protein>
    <submittedName>
        <fullName evidence="2">Uncharacterized protein</fullName>
    </submittedName>
</protein>
<proteinExistence type="predicted"/>
<feature type="compositionally biased region" description="Polar residues" evidence="1">
    <location>
        <begin position="23"/>
        <end position="33"/>
    </location>
</feature>
<evidence type="ECO:0000313" key="3">
    <source>
        <dbReference type="Proteomes" id="UP000250140"/>
    </source>
</evidence>
<evidence type="ECO:0000256" key="1">
    <source>
        <dbReference type="SAM" id="MobiDB-lite"/>
    </source>
</evidence>
<name>A0A8E2JXG4_9PEZI</name>